<proteinExistence type="predicted"/>
<keyword evidence="5" id="KW-0560">Oxidoreductase</keyword>
<gene>
    <name evidence="9" type="primary">gcvPB</name>
    <name evidence="9" type="ORF">Epro_0386</name>
</gene>
<evidence type="ECO:0000256" key="3">
    <source>
        <dbReference type="ARBA" id="ARBA00012134"/>
    </source>
</evidence>
<keyword evidence="4" id="KW-0663">Pyridoxal phosphate</keyword>
<dbReference type="KEGG" id="epo:Epro_0386"/>
<dbReference type="InterPro" id="IPR049315">
    <property type="entry name" value="GDC-P_N"/>
</dbReference>
<evidence type="ECO:0000256" key="4">
    <source>
        <dbReference type="ARBA" id="ARBA00022898"/>
    </source>
</evidence>
<evidence type="ECO:0000313" key="9">
    <source>
        <dbReference type="EMBL" id="AKL97765.1"/>
    </source>
</evidence>
<dbReference type="Gene3D" id="3.90.1150.10">
    <property type="entry name" value="Aspartate Aminotransferase, domain 1"/>
    <property type="match status" value="1"/>
</dbReference>
<dbReference type="PANTHER" id="PTHR11773:SF1">
    <property type="entry name" value="GLYCINE DEHYDROGENASE (DECARBOXYLATING), MITOCHONDRIAL"/>
    <property type="match status" value="1"/>
</dbReference>
<dbReference type="GO" id="GO:0019464">
    <property type="term" value="P:glycine decarboxylation via glycine cleavage system"/>
    <property type="evidence" value="ECO:0007669"/>
    <property type="project" value="TreeGrafter"/>
</dbReference>
<evidence type="ECO:0000259" key="8">
    <source>
        <dbReference type="Pfam" id="PF21478"/>
    </source>
</evidence>
<dbReference type="InterPro" id="IPR049316">
    <property type="entry name" value="GDC-P_C"/>
</dbReference>
<dbReference type="FunFam" id="3.90.1150.10:FF:000014">
    <property type="entry name" value="Probable glycine dehydrogenase (decarboxylating) subunit 2"/>
    <property type="match status" value="1"/>
</dbReference>
<protein>
    <recommendedName>
        <fullName evidence="3">glycine dehydrogenase (aminomethyl-transferring)</fullName>
        <ecNumber evidence="3">1.4.4.2</ecNumber>
    </recommendedName>
</protein>
<dbReference type="EC" id="1.4.4.2" evidence="3"/>
<organism evidence="9 10">
    <name type="scientific">Endomicrobium proavitum</name>
    <dbReference type="NCBI Taxonomy" id="1408281"/>
    <lineage>
        <taxon>Bacteria</taxon>
        <taxon>Pseudomonadati</taxon>
        <taxon>Elusimicrobiota</taxon>
        <taxon>Endomicrobiia</taxon>
        <taxon>Endomicrobiales</taxon>
        <taxon>Endomicrobiaceae</taxon>
        <taxon>Endomicrobium</taxon>
    </lineage>
</organism>
<dbReference type="GO" id="GO:0004375">
    <property type="term" value="F:glycine dehydrogenase (decarboxylating) activity"/>
    <property type="evidence" value="ECO:0007669"/>
    <property type="project" value="UniProtKB-EC"/>
</dbReference>
<comment type="cofactor">
    <cofactor evidence="1">
        <name>pyridoxal 5'-phosphate</name>
        <dbReference type="ChEBI" id="CHEBI:597326"/>
    </cofactor>
</comment>
<dbReference type="EMBL" id="CP009498">
    <property type="protein sequence ID" value="AKL97765.1"/>
    <property type="molecule type" value="Genomic_DNA"/>
</dbReference>
<evidence type="ECO:0000256" key="5">
    <source>
        <dbReference type="ARBA" id="ARBA00023002"/>
    </source>
</evidence>
<dbReference type="RefSeq" id="WP_237754514.1">
    <property type="nucleotide sequence ID" value="NZ_CP009498.1"/>
</dbReference>
<dbReference type="Gene3D" id="6.20.440.10">
    <property type="match status" value="1"/>
</dbReference>
<dbReference type="PATRIC" id="fig|1408281.3.peg.399"/>
<dbReference type="InterPro" id="IPR015422">
    <property type="entry name" value="PyrdxlP-dep_Trfase_small"/>
</dbReference>
<dbReference type="FunFam" id="3.40.640.10:FF:000224">
    <property type="entry name" value="Probable glycine dehydrogenase (decarboxylating) subunit 2"/>
    <property type="match status" value="1"/>
</dbReference>
<dbReference type="Gene3D" id="3.40.640.10">
    <property type="entry name" value="Type I PLP-dependent aspartate aminotransferase-like (Major domain)"/>
    <property type="match status" value="1"/>
</dbReference>
<dbReference type="STRING" id="1408281.Epro_0386"/>
<evidence type="ECO:0000313" key="10">
    <source>
        <dbReference type="Proteomes" id="UP000035337"/>
    </source>
</evidence>
<sequence length="478" mass="52207">MEKLLNELSSESAAAYNVACDVESDCVIPENLKRKSSPGLVNIPENDLQRHFTNLSRQNYALSTVFYPLGSCTMKYNPLVNERIAKFDGFNGLHPLQPEETLQGALEIMYNLQKDLCEISGMDSFTLQPAAGAHGEFTGLLIIAKYFKSVKQKRTKIIVPDSAHGTNPASAAFAGFEIIPLKSEADGSINPEKLKEILTSEVAAIMLTVPNTLGVFEKNIAQISKLAHENGSLLYYDGANLNAVMGYARPGDLGFDVMHINLHKTFSTPHGGGGPGSGPVGVKAFLEPFLPVPQIEIKNSKYILNYKKPKSIGKMKAFFGNFPIILRAYAYIKALGADGLKNASGQAVLNANYMLSKLKDKISVPAGGRCMHEFVLSPKSVFQNGVHTLDVAKRLLDYGYYAPTIYFPLIVEEAIMVEPTETESKETLDKFIEVLSKIILEESVCDSQKVKDAPVNTSVARLNEVEAARKPILKAVGN</sequence>
<dbReference type="Proteomes" id="UP000035337">
    <property type="component" value="Chromosome"/>
</dbReference>
<dbReference type="GO" id="GO:0005960">
    <property type="term" value="C:glycine cleavage complex"/>
    <property type="evidence" value="ECO:0007669"/>
    <property type="project" value="TreeGrafter"/>
</dbReference>
<dbReference type="InterPro" id="IPR015421">
    <property type="entry name" value="PyrdxlP-dep_Trfase_major"/>
</dbReference>
<dbReference type="SUPFAM" id="SSF53383">
    <property type="entry name" value="PLP-dependent transferases"/>
    <property type="match status" value="1"/>
</dbReference>
<evidence type="ECO:0000256" key="6">
    <source>
        <dbReference type="ARBA" id="ARBA00049026"/>
    </source>
</evidence>
<comment type="catalytic activity">
    <reaction evidence="6">
        <text>N(6)-[(R)-lipoyl]-L-lysyl-[glycine-cleavage complex H protein] + glycine + H(+) = N(6)-[(R)-S(8)-aminomethyldihydrolipoyl]-L-lysyl-[glycine-cleavage complex H protein] + CO2</text>
        <dbReference type="Rhea" id="RHEA:24304"/>
        <dbReference type="Rhea" id="RHEA-COMP:10494"/>
        <dbReference type="Rhea" id="RHEA-COMP:10495"/>
        <dbReference type="ChEBI" id="CHEBI:15378"/>
        <dbReference type="ChEBI" id="CHEBI:16526"/>
        <dbReference type="ChEBI" id="CHEBI:57305"/>
        <dbReference type="ChEBI" id="CHEBI:83099"/>
        <dbReference type="ChEBI" id="CHEBI:83143"/>
        <dbReference type="EC" id="1.4.4.2"/>
    </reaction>
</comment>
<dbReference type="AlphaFoldDB" id="A0A0G3WIP9"/>
<reference evidence="9 10" key="1">
    <citation type="submission" date="2014-09" db="EMBL/GenBank/DDBJ databases">
        <title>Complete genome sequence of Endomicrobium proavitum.</title>
        <authorList>
            <person name="Zheng H."/>
        </authorList>
    </citation>
    <scope>NUCLEOTIDE SEQUENCE [LARGE SCALE GENOMIC DNA]</scope>
    <source>
        <strain evidence="9 10">Rsa215</strain>
    </source>
</reference>
<dbReference type="NCBIfam" id="NF003346">
    <property type="entry name" value="PRK04366.1"/>
    <property type="match status" value="1"/>
</dbReference>
<dbReference type="GO" id="GO:0030170">
    <property type="term" value="F:pyridoxal phosphate binding"/>
    <property type="evidence" value="ECO:0007669"/>
    <property type="project" value="TreeGrafter"/>
</dbReference>
<dbReference type="GO" id="GO:0005829">
    <property type="term" value="C:cytosol"/>
    <property type="evidence" value="ECO:0007669"/>
    <property type="project" value="TreeGrafter"/>
</dbReference>
<feature type="domain" description="Glycine dehydrogenase C-terminal" evidence="8">
    <location>
        <begin position="343"/>
        <end position="448"/>
    </location>
</feature>
<feature type="domain" description="Glycine cleavage system P-protein N-terminal" evidence="7">
    <location>
        <begin position="27"/>
        <end position="284"/>
    </location>
</feature>
<dbReference type="GO" id="GO:0016594">
    <property type="term" value="F:glycine binding"/>
    <property type="evidence" value="ECO:0007669"/>
    <property type="project" value="TreeGrafter"/>
</dbReference>
<dbReference type="Pfam" id="PF02347">
    <property type="entry name" value="GDC-P"/>
    <property type="match status" value="1"/>
</dbReference>
<keyword evidence="10" id="KW-1185">Reference proteome</keyword>
<name>A0A0G3WIP9_9BACT</name>
<evidence type="ECO:0000256" key="2">
    <source>
        <dbReference type="ARBA" id="ARBA00003788"/>
    </source>
</evidence>
<dbReference type="Pfam" id="PF21478">
    <property type="entry name" value="GcvP2_C"/>
    <property type="match status" value="1"/>
</dbReference>
<dbReference type="InterPro" id="IPR020581">
    <property type="entry name" value="GDC_P"/>
</dbReference>
<comment type="function">
    <text evidence="2">The glycine cleavage system catalyzes the degradation of glycine. The P protein binds the alpha-amino group of glycine through its pyridoxal phosphate cofactor; CO(2) is released and the remaining methylamine moiety is then transferred to the lipoamide cofactor of the H protein.</text>
</comment>
<evidence type="ECO:0000259" key="7">
    <source>
        <dbReference type="Pfam" id="PF02347"/>
    </source>
</evidence>
<dbReference type="CDD" id="cd00613">
    <property type="entry name" value="GDC-P"/>
    <property type="match status" value="1"/>
</dbReference>
<evidence type="ECO:0000256" key="1">
    <source>
        <dbReference type="ARBA" id="ARBA00001933"/>
    </source>
</evidence>
<dbReference type="InterPro" id="IPR015424">
    <property type="entry name" value="PyrdxlP-dep_Trfase"/>
</dbReference>
<dbReference type="PANTHER" id="PTHR11773">
    <property type="entry name" value="GLYCINE DEHYDROGENASE, DECARBOXYLATING"/>
    <property type="match status" value="1"/>
</dbReference>
<accession>A0A0G3WIP9</accession>